<evidence type="ECO:0000256" key="12">
    <source>
        <dbReference type="ARBA" id="ARBA00047899"/>
    </source>
</evidence>
<keyword evidence="3 16" id="KW-0723">Serine/threonine-protein kinase</keyword>
<dbReference type="GO" id="GO:0005737">
    <property type="term" value="C:cytoplasm"/>
    <property type="evidence" value="ECO:0007669"/>
    <property type="project" value="TreeGrafter"/>
</dbReference>
<dbReference type="PROSITE" id="PS50011">
    <property type="entry name" value="PROTEIN_KINASE_DOM"/>
    <property type="match status" value="1"/>
</dbReference>
<dbReference type="InterPro" id="IPR036855">
    <property type="entry name" value="Znf_CCCH_sf"/>
</dbReference>
<evidence type="ECO:0000256" key="7">
    <source>
        <dbReference type="ARBA" id="ARBA00022771"/>
    </source>
</evidence>
<dbReference type="Pfam" id="PF06220">
    <property type="entry name" value="zf-U1"/>
    <property type="match status" value="1"/>
</dbReference>
<feature type="zinc finger region" description="C3H1-type" evidence="14">
    <location>
        <begin position="405"/>
        <end position="433"/>
    </location>
</feature>
<dbReference type="FunFam" id="3.30.160.60:FF:001849">
    <property type="entry name" value="Zinc finger CCCH domain-containing protein 3"/>
    <property type="match status" value="1"/>
</dbReference>
<dbReference type="OrthoDB" id="597488at2759"/>
<dbReference type="Proteomes" id="UP000275267">
    <property type="component" value="Unassembled WGS sequence"/>
</dbReference>
<dbReference type="InterPro" id="IPR017441">
    <property type="entry name" value="Protein_kinase_ATP_BS"/>
</dbReference>
<evidence type="ECO:0000256" key="8">
    <source>
        <dbReference type="ARBA" id="ARBA00022777"/>
    </source>
</evidence>
<dbReference type="GO" id="GO:0008270">
    <property type="term" value="F:zinc ion binding"/>
    <property type="evidence" value="ECO:0007669"/>
    <property type="project" value="UniProtKB-KW"/>
</dbReference>
<dbReference type="EC" id="2.7.11.1" evidence="2"/>
<dbReference type="InterPro" id="IPR011009">
    <property type="entry name" value="Kinase-like_dom_sf"/>
</dbReference>
<feature type="region of interest" description="Disordered" evidence="17">
    <location>
        <begin position="1"/>
        <end position="20"/>
    </location>
</feature>
<keyword evidence="5 14" id="KW-0479">Metal-binding</keyword>
<evidence type="ECO:0000256" key="15">
    <source>
        <dbReference type="PROSITE-ProRule" id="PRU10141"/>
    </source>
</evidence>
<evidence type="ECO:0000256" key="9">
    <source>
        <dbReference type="ARBA" id="ARBA00022833"/>
    </source>
</evidence>
<dbReference type="GO" id="GO:0003677">
    <property type="term" value="F:DNA binding"/>
    <property type="evidence" value="ECO:0007669"/>
    <property type="project" value="UniProtKB-KW"/>
</dbReference>
<comment type="similarity">
    <text evidence="1">Belongs to the protein kinase superfamily. CMGC Ser/Thr protein kinase family. GSK-3 subfamily.</text>
</comment>
<dbReference type="SMART" id="SM00356">
    <property type="entry name" value="ZnF_C3H1"/>
    <property type="match status" value="1"/>
</dbReference>
<dbReference type="InterPro" id="IPR008271">
    <property type="entry name" value="Ser/Thr_kinase_AS"/>
</dbReference>
<dbReference type="GO" id="GO:0005634">
    <property type="term" value="C:nucleus"/>
    <property type="evidence" value="ECO:0007669"/>
    <property type="project" value="TreeGrafter"/>
</dbReference>
<evidence type="ECO:0000313" key="20">
    <source>
        <dbReference type="EMBL" id="RLN21748.1"/>
    </source>
</evidence>
<dbReference type="PROSITE" id="PS50103">
    <property type="entry name" value="ZF_C3H1"/>
    <property type="match status" value="1"/>
</dbReference>
<sequence length="477" mass="52739">MASAGVAPSGYKNSSSTSIGADKLQDHMNELKIRDDKEVEATIINGKGTETGHIIVTTTGGKNGQPKQTVSYMAERIVGQGSFGIVFQAKCLETGETVAIKKICRALAYIHGSIGVCHRDIKPQNLLVNPHTHQLKLCDFGSAKVLVKGEPNISYICSRYYRAPELIFGATEYTTAIDIWSAGCVLAELMLGQPLFPGESGVDQLVEIIKVLGTPTREEIKCMNPNYTEFKFPQIKAHPWHKVFHKRMPPEAVDLVSRLLQYSPNLRCTAVEALVHPFFDELRDPNTRLPNGRFLPPLFNFKPHELKGVPADIVAKLIPEHAKKQCPYVGFFKAAKDQKGKFAERMPLGKYYCDYCDKQFQDTPAARKRHLQGTQHQRARALWYDSVRHQDQHGGSSSLLLPDGTLAKGVCHHFVRTGTCKYGDSCRYFHPKPDGANPSLAAPGNVLGAHTSWGNLPPSLQSPPEGGYPPLPFVDWG</sequence>
<dbReference type="GO" id="GO:0007165">
    <property type="term" value="P:signal transduction"/>
    <property type="evidence" value="ECO:0007669"/>
    <property type="project" value="TreeGrafter"/>
</dbReference>
<evidence type="ECO:0000256" key="13">
    <source>
        <dbReference type="ARBA" id="ARBA00048679"/>
    </source>
</evidence>
<evidence type="ECO:0000256" key="5">
    <source>
        <dbReference type="ARBA" id="ARBA00022723"/>
    </source>
</evidence>
<dbReference type="InterPro" id="IPR000571">
    <property type="entry name" value="Znf_CCCH"/>
</dbReference>
<dbReference type="SUPFAM" id="SSF57667">
    <property type="entry name" value="beta-beta-alpha zinc fingers"/>
    <property type="match status" value="1"/>
</dbReference>
<keyword evidence="7 14" id="KW-0863">Zinc-finger</keyword>
<evidence type="ECO:0000256" key="4">
    <source>
        <dbReference type="ARBA" id="ARBA00022679"/>
    </source>
</evidence>
<dbReference type="Pfam" id="PF00069">
    <property type="entry name" value="Pkinase"/>
    <property type="match status" value="1"/>
</dbReference>
<dbReference type="InterPro" id="IPR036236">
    <property type="entry name" value="Znf_C2H2_sf"/>
</dbReference>
<dbReference type="PANTHER" id="PTHR24057:SF79">
    <property type="entry name" value="NON-SPECIFIC SERINE_THREONINE PROTEIN KINASE"/>
    <property type="match status" value="1"/>
</dbReference>
<proteinExistence type="inferred from homology"/>
<evidence type="ECO:0000256" key="1">
    <source>
        <dbReference type="ARBA" id="ARBA00005527"/>
    </source>
</evidence>
<dbReference type="SMART" id="SM00220">
    <property type="entry name" value="S_TKc"/>
    <property type="match status" value="1"/>
</dbReference>
<dbReference type="PANTHER" id="PTHR24057">
    <property type="entry name" value="GLYCOGEN SYNTHASE KINASE-3 ALPHA"/>
    <property type="match status" value="1"/>
</dbReference>
<dbReference type="PROSITE" id="PS00107">
    <property type="entry name" value="PROTEIN_KINASE_ATP"/>
    <property type="match status" value="1"/>
</dbReference>
<dbReference type="InterPro" id="IPR000719">
    <property type="entry name" value="Prot_kinase_dom"/>
</dbReference>
<dbReference type="InterPro" id="IPR039192">
    <property type="entry name" value="STKc_GSK3"/>
</dbReference>
<organism evidence="20 21">
    <name type="scientific">Panicum miliaceum</name>
    <name type="common">Proso millet</name>
    <name type="synonym">Broomcorn millet</name>
    <dbReference type="NCBI Taxonomy" id="4540"/>
    <lineage>
        <taxon>Eukaryota</taxon>
        <taxon>Viridiplantae</taxon>
        <taxon>Streptophyta</taxon>
        <taxon>Embryophyta</taxon>
        <taxon>Tracheophyta</taxon>
        <taxon>Spermatophyta</taxon>
        <taxon>Magnoliopsida</taxon>
        <taxon>Liliopsida</taxon>
        <taxon>Poales</taxon>
        <taxon>Poaceae</taxon>
        <taxon>PACMAD clade</taxon>
        <taxon>Panicoideae</taxon>
        <taxon>Panicodae</taxon>
        <taxon>Paniceae</taxon>
        <taxon>Panicinae</taxon>
        <taxon>Panicum</taxon>
        <taxon>Panicum sect. Panicum</taxon>
    </lineage>
</organism>
<dbReference type="Gene3D" id="1.10.510.10">
    <property type="entry name" value="Transferase(Phosphotransferase) domain 1"/>
    <property type="match status" value="2"/>
</dbReference>
<keyword evidence="9 14" id="KW-0862">Zinc</keyword>
<name>A0A3L6SGJ3_PANMI</name>
<dbReference type="AlphaFoldDB" id="A0A3L6SGJ3"/>
<reference evidence="21" key="1">
    <citation type="journal article" date="2019" name="Nat. Commun.">
        <title>The genome of broomcorn millet.</title>
        <authorList>
            <person name="Zou C."/>
            <person name="Miki D."/>
            <person name="Li D."/>
            <person name="Tang Q."/>
            <person name="Xiao L."/>
            <person name="Rajput S."/>
            <person name="Deng P."/>
            <person name="Jia W."/>
            <person name="Huang R."/>
            <person name="Zhang M."/>
            <person name="Sun Y."/>
            <person name="Hu J."/>
            <person name="Fu X."/>
            <person name="Schnable P.S."/>
            <person name="Li F."/>
            <person name="Zhang H."/>
            <person name="Feng B."/>
            <person name="Zhu X."/>
            <person name="Liu R."/>
            <person name="Schnable J.C."/>
            <person name="Zhu J.-K."/>
            <person name="Zhang H."/>
        </authorList>
    </citation>
    <scope>NUCLEOTIDE SEQUENCE [LARGE SCALE GENOMIC DNA]</scope>
</reference>
<dbReference type="GO" id="GO:0004674">
    <property type="term" value="F:protein serine/threonine kinase activity"/>
    <property type="evidence" value="ECO:0007669"/>
    <property type="project" value="UniProtKB-KW"/>
</dbReference>
<dbReference type="GO" id="GO:0005524">
    <property type="term" value="F:ATP binding"/>
    <property type="evidence" value="ECO:0007669"/>
    <property type="project" value="UniProtKB-UniRule"/>
</dbReference>
<dbReference type="SMART" id="SM00451">
    <property type="entry name" value="ZnF_U1"/>
    <property type="match status" value="1"/>
</dbReference>
<dbReference type="InterPro" id="IPR003604">
    <property type="entry name" value="Matrin/U1-like-C_Znf_C2H2"/>
</dbReference>
<gene>
    <name evidence="20" type="ORF">C2845_PM07G04920</name>
</gene>
<evidence type="ECO:0000256" key="16">
    <source>
        <dbReference type="RuleBase" id="RU000304"/>
    </source>
</evidence>
<feature type="domain" description="C3H1-type" evidence="19">
    <location>
        <begin position="405"/>
        <end position="433"/>
    </location>
</feature>
<dbReference type="STRING" id="4540.A0A3L6SGJ3"/>
<dbReference type="Gene3D" id="4.10.1000.10">
    <property type="entry name" value="Zinc finger, CCCH-type"/>
    <property type="match status" value="1"/>
</dbReference>
<keyword evidence="4" id="KW-0808">Transferase</keyword>
<feature type="binding site" evidence="15">
    <location>
        <position position="102"/>
    </location>
    <ligand>
        <name>ATP</name>
        <dbReference type="ChEBI" id="CHEBI:30616"/>
    </ligand>
</feature>
<evidence type="ECO:0000256" key="14">
    <source>
        <dbReference type="PROSITE-ProRule" id="PRU00723"/>
    </source>
</evidence>
<dbReference type="FunFam" id="1.10.510.10:FF:000082">
    <property type="entry name" value="Shaggy-related protein kinase kappa"/>
    <property type="match status" value="1"/>
</dbReference>
<keyword evidence="21" id="KW-1185">Reference proteome</keyword>
<comment type="catalytic activity">
    <reaction evidence="12">
        <text>L-threonyl-[protein] + ATP = O-phospho-L-threonyl-[protein] + ADP + H(+)</text>
        <dbReference type="Rhea" id="RHEA:46608"/>
        <dbReference type="Rhea" id="RHEA-COMP:11060"/>
        <dbReference type="Rhea" id="RHEA-COMP:11605"/>
        <dbReference type="ChEBI" id="CHEBI:15378"/>
        <dbReference type="ChEBI" id="CHEBI:30013"/>
        <dbReference type="ChEBI" id="CHEBI:30616"/>
        <dbReference type="ChEBI" id="CHEBI:61977"/>
        <dbReference type="ChEBI" id="CHEBI:456216"/>
        <dbReference type="EC" id="2.7.11.1"/>
    </reaction>
</comment>
<dbReference type="PROSITE" id="PS00108">
    <property type="entry name" value="PROTEIN_KINASE_ST"/>
    <property type="match status" value="1"/>
</dbReference>
<keyword evidence="6 15" id="KW-0547">Nucleotide-binding</keyword>
<keyword evidence="10 15" id="KW-0067">ATP-binding</keyword>
<evidence type="ECO:0000256" key="11">
    <source>
        <dbReference type="ARBA" id="ARBA00023125"/>
    </source>
</evidence>
<keyword evidence="8 20" id="KW-0418">Kinase</keyword>
<evidence type="ECO:0000313" key="21">
    <source>
        <dbReference type="Proteomes" id="UP000275267"/>
    </source>
</evidence>
<evidence type="ECO:0000256" key="6">
    <source>
        <dbReference type="ARBA" id="ARBA00022741"/>
    </source>
</evidence>
<dbReference type="EMBL" id="PQIB02000004">
    <property type="protein sequence ID" value="RLN21748.1"/>
    <property type="molecule type" value="Genomic_DNA"/>
</dbReference>
<feature type="domain" description="Protein kinase" evidence="18">
    <location>
        <begin position="1"/>
        <end position="279"/>
    </location>
</feature>
<comment type="catalytic activity">
    <reaction evidence="13">
        <text>L-seryl-[protein] + ATP = O-phospho-L-seryl-[protein] + ADP + H(+)</text>
        <dbReference type="Rhea" id="RHEA:17989"/>
        <dbReference type="Rhea" id="RHEA-COMP:9863"/>
        <dbReference type="Rhea" id="RHEA-COMP:11604"/>
        <dbReference type="ChEBI" id="CHEBI:15378"/>
        <dbReference type="ChEBI" id="CHEBI:29999"/>
        <dbReference type="ChEBI" id="CHEBI:30616"/>
        <dbReference type="ChEBI" id="CHEBI:83421"/>
        <dbReference type="ChEBI" id="CHEBI:456216"/>
        <dbReference type="EC" id="2.7.11.1"/>
    </reaction>
</comment>
<evidence type="ECO:0000259" key="18">
    <source>
        <dbReference type="PROSITE" id="PS50011"/>
    </source>
</evidence>
<dbReference type="Pfam" id="PF00642">
    <property type="entry name" value="zf-CCCH"/>
    <property type="match status" value="1"/>
</dbReference>
<evidence type="ECO:0000256" key="2">
    <source>
        <dbReference type="ARBA" id="ARBA00012513"/>
    </source>
</evidence>
<evidence type="ECO:0000259" key="19">
    <source>
        <dbReference type="PROSITE" id="PS50103"/>
    </source>
</evidence>
<dbReference type="GO" id="GO:0009968">
    <property type="term" value="P:negative regulation of signal transduction"/>
    <property type="evidence" value="ECO:0007669"/>
    <property type="project" value="UniProtKB-ARBA"/>
</dbReference>
<accession>A0A3L6SGJ3</accession>
<dbReference type="InterPro" id="IPR013085">
    <property type="entry name" value="U1-CZ_Znf_C2H2"/>
</dbReference>
<dbReference type="CDD" id="cd14137">
    <property type="entry name" value="STKc_GSK3"/>
    <property type="match status" value="1"/>
</dbReference>
<protein>
    <recommendedName>
        <fullName evidence="2">non-specific serine/threonine protein kinase</fullName>
        <ecNumber evidence="2">2.7.11.1</ecNumber>
    </recommendedName>
</protein>
<keyword evidence="11" id="KW-0238">DNA-binding</keyword>
<evidence type="ECO:0000256" key="10">
    <source>
        <dbReference type="ARBA" id="ARBA00022840"/>
    </source>
</evidence>
<comment type="caution">
    <text evidence="20">The sequence shown here is derived from an EMBL/GenBank/DDBJ whole genome shotgun (WGS) entry which is preliminary data.</text>
</comment>
<dbReference type="InterPro" id="IPR050591">
    <property type="entry name" value="GSK-3"/>
</dbReference>
<dbReference type="SUPFAM" id="SSF90229">
    <property type="entry name" value="CCCH zinc finger"/>
    <property type="match status" value="1"/>
</dbReference>
<dbReference type="GO" id="GO:0030154">
    <property type="term" value="P:cell differentiation"/>
    <property type="evidence" value="ECO:0007669"/>
    <property type="project" value="TreeGrafter"/>
</dbReference>
<evidence type="ECO:0000256" key="17">
    <source>
        <dbReference type="SAM" id="MobiDB-lite"/>
    </source>
</evidence>
<evidence type="ECO:0000256" key="3">
    <source>
        <dbReference type="ARBA" id="ARBA00022527"/>
    </source>
</evidence>
<dbReference type="Gene3D" id="3.30.160.60">
    <property type="entry name" value="Classic Zinc Finger"/>
    <property type="match status" value="1"/>
</dbReference>
<dbReference type="SUPFAM" id="SSF56112">
    <property type="entry name" value="Protein kinase-like (PK-like)"/>
    <property type="match status" value="1"/>
</dbReference>